<evidence type="ECO:0000313" key="2">
    <source>
        <dbReference type="EMBL" id="KAI5076946.1"/>
    </source>
</evidence>
<gene>
    <name evidence="2" type="ORF">GOP47_0009011</name>
</gene>
<proteinExistence type="predicted"/>
<evidence type="ECO:0000313" key="3">
    <source>
        <dbReference type="Proteomes" id="UP000886520"/>
    </source>
</evidence>
<reference evidence="2" key="1">
    <citation type="submission" date="2021-01" db="EMBL/GenBank/DDBJ databases">
        <title>Adiantum capillus-veneris genome.</title>
        <authorList>
            <person name="Fang Y."/>
            <person name="Liao Q."/>
        </authorList>
    </citation>
    <scope>NUCLEOTIDE SEQUENCE</scope>
    <source>
        <strain evidence="2">H3</strain>
        <tissue evidence="2">Leaf</tissue>
    </source>
</reference>
<name>A0A9D4ZKW7_ADICA</name>
<feature type="region of interest" description="Disordered" evidence="1">
    <location>
        <begin position="1"/>
        <end position="92"/>
    </location>
</feature>
<keyword evidence="3" id="KW-1185">Reference proteome</keyword>
<dbReference type="Proteomes" id="UP000886520">
    <property type="component" value="Chromosome 8"/>
</dbReference>
<accession>A0A9D4ZKW7</accession>
<evidence type="ECO:0000256" key="1">
    <source>
        <dbReference type="SAM" id="MobiDB-lite"/>
    </source>
</evidence>
<protein>
    <submittedName>
        <fullName evidence="2">Uncharacterized protein</fullName>
    </submittedName>
</protein>
<sequence>MGEREGERRAHENGGRESTNRGADNDRRRGGGGVLASKGNGERGDGAGAVREADRSLQHQEAGRGSRGDGGAIREWGHGQASQGSRRSKHRVGKLLALHAAPFPASPGDQTLLLDGLRGPRAGLGSSSLDLCV</sequence>
<dbReference type="AlphaFoldDB" id="A0A9D4ZKW7"/>
<dbReference type="EMBL" id="JABFUD020000008">
    <property type="protein sequence ID" value="KAI5076946.1"/>
    <property type="molecule type" value="Genomic_DNA"/>
</dbReference>
<feature type="compositionally biased region" description="Basic and acidic residues" evidence="1">
    <location>
        <begin position="40"/>
        <end position="67"/>
    </location>
</feature>
<feature type="compositionally biased region" description="Basic and acidic residues" evidence="1">
    <location>
        <begin position="1"/>
        <end position="29"/>
    </location>
</feature>
<comment type="caution">
    <text evidence="2">The sequence shown here is derived from an EMBL/GenBank/DDBJ whole genome shotgun (WGS) entry which is preliminary data.</text>
</comment>
<organism evidence="2 3">
    <name type="scientific">Adiantum capillus-veneris</name>
    <name type="common">Maidenhair fern</name>
    <dbReference type="NCBI Taxonomy" id="13818"/>
    <lineage>
        <taxon>Eukaryota</taxon>
        <taxon>Viridiplantae</taxon>
        <taxon>Streptophyta</taxon>
        <taxon>Embryophyta</taxon>
        <taxon>Tracheophyta</taxon>
        <taxon>Polypodiopsida</taxon>
        <taxon>Polypodiidae</taxon>
        <taxon>Polypodiales</taxon>
        <taxon>Pteridineae</taxon>
        <taxon>Pteridaceae</taxon>
        <taxon>Vittarioideae</taxon>
        <taxon>Adiantum</taxon>
    </lineage>
</organism>